<dbReference type="InterPro" id="IPR016181">
    <property type="entry name" value="Acyl_CoA_acyltransferase"/>
</dbReference>
<evidence type="ECO:0000313" key="4">
    <source>
        <dbReference type="EMBL" id="QJE99225.1"/>
    </source>
</evidence>
<dbReference type="EMBL" id="CP051774">
    <property type="protein sequence ID" value="QJE99225.1"/>
    <property type="molecule type" value="Genomic_DNA"/>
</dbReference>
<dbReference type="AlphaFoldDB" id="A0A858RR37"/>
<keyword evidence="2" id="KW-0012">Acyltransferase</keyword>
<reference evidence="4 5" key="1">
    <citation type="submission" date="2020-04" db="EMBL/GenBank/DDBJ databases">
        <title>Luteolibacter sp. G-1-1-1 isolated from soil.</title>
        <authorList>
            <person name="Dahal R.H."/>
        </authorList>
    </citation>
    <scope>NUCLEOTIDE SEQUENCE [LARGE SCALE GENOMIC DNA]</scope>
    <source>
        <strain evidence="4 5">G-1-1-1</strain>
    </source>
</reference>
<sequence length="140" mass="16096">MGLRYTATYQDDEVTLRRLTRGVAFVGELDEQIVATVTLYPDGVEDGPCEWYRRMGVHYFGQFAVKPDLQRQGLGRRFVQLMEVEAAKRGAEELALDTAEPAHHLREWYERLGYREVELVQWGSTNYRSVILSKSLAPCP</sequence>
<dbReference type="SUPFAM" id="SSF55729">
    <property type="entry name" value="Acyl-CoA N-acyltransferases (Nat)"/>
    <property type="match status" value="1"/>
</dbReference>
<accession>A0A858RR37</accession>
<name>A0A858RR37_9BACT</name>
<evidence type="ECO:0000256" key="2">
    <source>
        <dbReference type="ARBA" id="ARBA00023315"/>
    </source>
</evidence>
<dbReference type="PROSITE" id="PS51186">
    <property type="entry name" value="GNAT"/>
    <property type="match status" value="1"/>
</dbReference>
<keyword evidence="5" id="KW-1185">Reference proteome</keyword>
<keyword evidence="1 4" id="KW-0808">Transferase</keyword>
<dbReference type="InterPro" id="IPR000182">
    <property type="entry name" value="GNAT_dom"/>
</dbReference>
<dbReference type="CDD" id="cd04301">
    <property type="entry name" value="NAT_SF"/>
    <property type="match status" value="1"/>
</dbReference>
<dbReference type="PANTHER" id="PTHR43877">
    <property type="entry name" value="AMINOALKYLPHOSPHONATE N-ACETYLTRANSFERASE-RELATED-RELATED"/>
    <property type="match status" value="1"/>
</dbReference>
<dbReference type="KEGG" id="luo:HHL09_08520"/>
<dbReference type="Gene3D" id="3.40.630.30">
    <property type="match status" value="1"/>
</dbReference>
<dbReference type="Proteomes" id="UP000501812">
    <property type="component" value="Chromosome"/>
</dbReference>
<proteinExistence type="predicted"/>
<feature type="domain" description="N-acetyltransferase" evidence="3">
    <location>
        <begin position="1"/>
        <end position="137"/>
    </location>
</feature>
<evidence type="ECO:0000313" key="5">
    <source>
        <dbReference type="Proteomes" id="UP000501812"/>
    </source>
</evidence>
<dbReference type="InterPro" id="IPR050832">
    <property type="entry name" value="Bact_Acetyltransf"/>
</dbReference>
<dbReference type="PANTHER" id="PTHR43877:SF2">
    <property type="entry name" value="AMINOALKYLPHOSPHONATE N-ACETYLTRANSFERASE-RELATED"/>
    <property type="match status" value="1"/>
</dbReference>
<dbReference type="Pfam" id="PF00583">
    <property type="entry name" value="Acetyltransf_1"/>
    <property type="match status" value="1"/>
</dbReference>
<gene>
    <name evidence="4" type="ORF">HHL09_08520</name>
</gene>
<organism evidence="4 5">
    <name type="scientific">Luteolibacter luteus</name>
    <dbReference type="NCBI Taxonomy" id="2728835"/>
    <lineage>
        <taxon>Bacteria</taxon>
        <taxon>Pseudomonadati</taxon>
        <taxon>Verrucomicrobiota</taxon>
        <taxon>Verrucomicrobiia</taxon>
        <taxon>Verrucomicrobiales</taxon>
        <taxon>Verrucomicrobiaceae</taxon>
        <taxon>Luteolibacter</taxon>
    </lineage>
</organism>
<evidence type="ECO:0000259" key="3">
    <source>
        <dbReference type="PROSITE" id="PS51186"/>
    </source>
</evidence>
<protein>
    <submittedName>
        <fullName evidence="4">GNAT family N-acetyltransferase</fullName>
    </submittedName>
</protein>
<dbReference type="GO" id="GO:0016747">
    <property type="term" value="F:acyltransferase activity, transferring groups other than amino-acyl groups"/>
    <property type="evidence" value="ECO:0007669"/>
    <property type="project" value="InterPro"/>
</dbReference>
<evidence type="ECO:0000256" key="1">
    <source>
        <dbReference type="ARBA" id="ARBA00022679"/>
    </source>
</evidence>